<feature type="transmembrane region" description="Helical" evidence="1">
    <location>
        <begin position="20"/>
        <end position="38"/>
    </location>
</feature>
<keyword evidence="1" id="KW-1133">Transmembrane helix</keyword>
<comment type="caution">
    <text evidence="2">The sequence shown here is derived from an EMBL/GenBank/DDBJ whole genome shotgun (WGS) entry which is preliminary data.</text>
</comment>
<reference evidence="2" key="1">
    <citation type="submission" date="2022-03" db="EMBL/GenBank/DDBJ databases">
        <title>Genomic Encyclopedia of Type Strains, Phase III (KMG-III): the genomes of soil and plant-associated and newly described type strains.</title>
        <authorList>
            <person name="Whitman W."/>
        </authorList>
    </citation>
    <scope>NUCLEOTIDE SEQUENCE</scope>
    <source>
        <strain evidence="2">ANL 6-2</strain>
    </source>
</reference>
<name>A0AAE3G2Z9_9GAMM</name>
<dbReference type="EMBL" id="JALJXV010000004">
    <property type="protein sequence ID" value="MCP1674865.1"/>
    <property type="molecule type" value="Genomic_DNA"/>
</dbReference>
<organism evidence="2 3">
    <name type="scientific">Natronocella acetinitrilica</name>
    <dbReference type="NCBI Taxonomy" id="414046"/>
    <lineage>
        <taxon>Bacteria</taxon>
        <taxon>Pseudomonadati</taxon>
        <taxon>Pseudomonadota</taxon>
        <taxon>Gammaproteobacteria</taxon>
        <taxon>Chromatiales</taxon>
        <taxon>Ectothiorhodospiraceae</taxon>
        <taxon>Natronocella</taxon>
    </lineage>
</organism>
<feature type="transmembrane region" description="Helical" evidence="1">
    <location>
        <begin position="83"/>
        <end position="104"/>
    </location>
</feature>
<dbReference type="Proteomes" id="UP001205843">
    <property type="component" value="Unassembled WGS sequence"/>
</dbReference>
<keyword evidence="1" id="KW-0472">Membrane</keyword>
<evidence type="ECO:0000313" key="2">
    <source>
        <dbReference type="EMBL" id="MCP1674865.1"/>
    </source>
</evidence>
<evidence type="ECO:0000256" key="1">
    <source>
        <dbReference type="SAM" id="Phobius"/>
    </source>
</evidence>
<evidence type="ECO:0000313" key="3">
    <source>
        <dbReference type="Proteomes" id="UP001205843"/>
    </source>
</evidence>
<sequence>MAFSLMGIIAVLLEFLRPFLLPLAALLLVELVLLGVLVTQRHALRLRPAARLSAGVGVASGALLALMLPAWTGAGLGQLNGVLDYASLIAAGVGLGVAVACLLYPPLQLLFRLPVTAPVGRPRTLGSVPR</sequence>
<keyword evidence="3" id="KW-1185">Reference proteome</keyword>
<accession>A0AAE3G2Z9</accession>
<keyword evidence="1" id="KW-0812">Transmembrane</keyword>
<gene>
    <name evidence="2" type="ORF">J2T57_002003</name>
</gene>
<feature type="transmembrane region" description="Helical" evidence="1">
    <location>
        <begin position="50"/>
        <end position="71"/>
    </location>
</feature>
<dbReference type="RefSeq" id="WP_253477384.1">
    <property type="nucleotide sequence ID" value="NZ_JALJXV010000004.1"/>
</dbReference>
<dbReference type="AlphaFoldDB" id="A0AAE3G2Z9"/>
<protein>
    <submittedName>
        <fullName evidence="2">Uncharacterized protein</fullName>
    </submittedName>
</protein>
<proteinExistence type="predicted"/>